<reference evidence="3 4" key="1">
    <citation type="submission" date="2021-06" db="EMBL/GenBank/DDBJ databases">
        <authorList>
            <person name="Grouzdev D.S."/>
            <person name="Koziaeva V."/>
        </authorList>
    </citation>
    <scope>NUCLEOTIDE SEQUENCE [LARGE SCALE GENOMIC DNA]</scope>
    <source>
        <strain evidence="3 4">22</strain>
    </source>
</reference>
<proteinExistence type="predicted"/>
<evidence type="ECO:0000313" key="4">
    <source>
        <dbReference type="Proteomes" id="UP000766595"/>
    </source>
</evidence>
<dbReference type="GO" id="GO:0046475">
    <property type="term" value="P:glycerophospholipid catabolic process"/>
    <property type="evidence" value="ECO:0007669"/>
    <property type="project" value="TreeGrafter"/>
</dbReference>
<organism evidence="3 4">
    <name type="scientific">Prosthecodimorpha staleyi</name>
    <dbReference type="NCBI Taxonomy" id="2840188"/>
    <lineage>
        <taxon>Bacteria</taxon>
        <taxon>Pseudomonadati</taxon>
        <taxon>Pseudomonadota</taxon>
        <taxon>Alphaproteobacteria</taxon>
        <taxon>Hyphomicrobiales</taxon>
        <taxon>Ancalomicrobiaceae</taxon>
        <taxon>Prosthecodimorpha</taxon>
    </lineage>
</organism>
<dbReference type="InterPro" id="IPR016035">
    <property type="entry name" value="Acyl_Trfase/lysoPLipase"/>
</dbReference>
<evidence type="ECO:0000313" key="3">
    <source>
        <dbReference type="EMBL" id="MBT9293091.1"/>
    </source>
</evidence>
<dbReference type="AlphaFoldDB" id="A0A947GFQ4"/>
<dbReference type="GO" id="GO:0004623">
    <property type="term" value="F:phospholipase A2 activity"/>
    <property type="evidence" value="ECO:0007669"/>
    <property type="project" value="TreeGrafter"/>
</dbReference>
<keyword evidence="1" id="KW-0443">Lipid metabolism</keyword>
<feature type="domain" description="PNPLA" evidence="2">
    <location>
        <begin position="23"/>
        <end position="246"/>
    </location>
</feature>
<dbReference type="Pfam" id="PF01734">
    <property type="entry name" value="Patatin"/>
    <property type="match status" value="1"/>
</dbReference>
<dbReference type="InterPro" id="IPR002641">
    <property type="entry name" value="PNPLA_dom"/>
</dbReference>
<keyword evidence="4" id="KW-1185">Reference proteome</keyword>
<dbReference type="PANTHER" id="PTHR10728">
    <property type="entry name" value="CYTOSOLIC PHOSPHOLIPASE A2"/>
    <property type="match status" value="1"/>
</dbReference>
<gene>
    <name evidence="3" type="ORF">KL771_26760</name>
</gene>
<dbReference type="RefSeq" id="WP_261971621.1">
    <property type="nucleotide sequence ID" value="NZ_JAHHZF010000020.1"/>
</dbReference>
<protein>
    <submittedName>
        <fullName evidence="3">Patatin-like phospholipase family protein</fullName>
    </submittedName>
</protein>
<dbReference type="GO" id="GO:0005829">
    <property type="term" value="C:cytosol"/>
    <property type="evidence" value="ECO:0007669"/>
    <property type="project" value="TreeGrafter"/>
</dbReference>
<comment type="caution">
    <text evidence="3">The sequence shown here is derived from an EMBL/GenBank/DDBJ whole genome shotgun (WGS) entry which is preliminary data.</text>
</comment>
<evidence type="ECO:0000259" key="2">
    <source>
        <dbReference type="Pfam" id="PF01734"/>
    </source>
</evidence>
<dbReference type="EMBL" id="JAHHZF010000020">
    <property type="protein sequence ID" value="MBT9293091.1"/>
    <property type="molecule type" value="Genomic_DNA"/>
</dbReference>
<dbReference type="Gene3D" id="3.40.1090.10">
    <property type="entry name" value="Cytosolic phospholipase A2 catalytic domain"/>
    <property type="match status" value="2"/>
</dbReference>
<accession>A0A947GFQ4</accession>
<evidence type="ECO:0000256" key="1">
    <source>
        <dbReference type="ARBA" id="ARBA00023098"/>
    </source>
</evidence>
<sequence length="399" mass="44370">MEGRETPRIDSQGGPATGFRLGLALSGGGVRAAVFHLGVLRRLAEDDLFESVTQISTVSGGSLVIAALVTNAGMQWPGSEQYRSDTYPSLRSMLTGADLLSPRCLGWKGLLRFNLRLLSSRAMVLADLLAERWGVRGNLRDLPERPVWWINATCVETGKNWRFSKREMGDWQFGRHYDPPFRLADAAAASAAVPYAIGALRFELPQQGWYRTDPATRQPLERRDPPHSTVHLWDGGAYENMGLEALFKPGKALIECDFLVCSDASGPLRAPGPGPLGSLWKGHLWSPRLFDVSSDQIRALRSRMLMREVESGTIRAALIRMGNSVRDIDLRAGIRRTQVDYGQYQVDQEATLALLHPTDLQAPSPDLFDRIARHGFEVADATLTAYSPKYFPKTRRWPV</sequence>
<dbReference type="PANTHER" id="PTHR10728:SF40">
    <property type="entry name" value="PATATIN FAMILY PROTEIN"/>
    <property type="match status" value="1"/>
</dbReference>
<dbReference type="Proteomes" id="UP000766595">
    <property type="component" value="Unassembled WGS sequence"/>
</dbReference>
<name>A0A947GFQ4_9HYPH</name>
<dbReference type="SUPFAM" id="SSF52151">
    <property type="entry name" value="FabD/lysophospholipase-like"/>
    <property type="match status" value="1"/>
</dbReference>